<gene>
    <name evidence="2" type="ORF">GRI39_03965</name>
</gene>
<dbReference type="GO" id="GO:0016226">
    <property type="term" value="P:iron-sulfur cluster assembly"/>
    <property type="evidence" value="ECO:0007669"/>
    <property type="project" value="InterPro"/>
</dbReference>
<dbReference type="AlphaFoldDB" id="A0A845A764"/>
<evidence type="ECO:0000313" key="2">
    <source>
        <dbReference type="EMBL" id="MXP25199.1"/>
    </source>
</evidence>
<dbReference type="SUPFAM" id="SSF82649">
    <property type="entry name" value="SufE/NifU"/>
    <property type="match status" value="1"/>
</dbReference>
<reference evidence="2 3" key="1">
    <citation type="submission" date="2019-12" db="EMBL/GenBank/DDBJ databases">
        <title>Genomic-based taxomic classification of the family Erythrobacteraceae.</title>
        <authorList>
            <person name="Xu L."/>
        </authorList>
    </citation>
    <scope>NUCLEOTIDE SEQUENCE [LARGE SCALE GENOMIC DNA]</scope>
    <source>
        <strain evidence="2 3">DSM 18604</strain>
    </source>
</reference>
<dbReference type="GO" id="GO:0051536">
    <property type="term" value="F:iron-sulfur cluster binding"/>
    <property type="evidence" value="ECO:0007669"/>
    <property type="project" value="InterPro"/>
</dbReference>
<name>A0A845A764_9SPHN</name>
<feature type="domain" description="NIF system FeS cluster assembly NifU N-terminal" evidence="1">
    <location>
        <begin position="31"/>
        <end position="87"/>
    </location>
</feature>
<dbReference type="CDD" id="cd06664">
    <property type="entry name" value="IscU_like"/>
    <property type="match status" value="1"/>
</dbReference>
<comment type="caution">
    <text evidence="2">The sequence shown here is derived from an EMBL/GenBank/DDBJ whole genome shotgun (WGS) entry which is preliminary data.</text>
</comment>
<dbReference type="Gene3D" id="3.90.1010.10">
    <property type="match status" value="1"/>
</dbReference>
<dbReference type="RefSeq" id="WP_160738346.1">
    <property type="nucleotide sequence ID" value="NZ_WTYQ01000001.1"/>
</dbReference>
<proteinExistence type="predicted"/>
<protein>
    <submittedName>
        <fullName evidence="2">Iron-sulfur cluster assembly scaffold protein</fullName>
    </submittedName>
</protein>
<keyword evidence="3" id="KW-1185">Reference proteome</keyword>
<dbReference type="Pfam" id="PF01592">
    <property type="entry name" value="NifU_N"/>
    <property type="match status" value="1"/>
</dbReference>
<dbReference type="GO" id="GO:0005506">
    <property type="term" value="F:iron ion binding"/>
    <property type="evidence" value="ECO:0007669"/>
    <property type="project" value="InterPro"/>
</dbReference>
<dbReference type="OrthoDB" id="7857113at2"/>
<organism evidence="2 3">
    <name type="scientific">Altericroceibacterium indicum</name>
    <dbReference type="NCBI Taxonomy" id="374177"/>
    <lineage>
        <taxon>Bacteria</taxon>
        <taxon>Pseudomonadati</taxon>
        <taxon>Pseudomonadota</taxon>
        <taxon>Alphaproteobacteria</taxon>
        <taxon>Sphingomonadales</taxon>
        <taxon>Erythrobacteraceae</taxon>
        <taxon>Altericroceibacterium</taxon>
    </lineage>
</organism>
<evidence type="ECO:0000259" key="1">
    <source>
        <dbReference type="Pfam" id="PF01592"/>
    </source>
</evidence>
<sequence>MAATEKLYSPHLLALAVELAQYPANPALSLFGKAKSPTCGSVMSLYLETDNDGRICDIGLKTQACAVGQAATAIFARHAKGKNVRDIDDMISALDSWLNDAGPIPEWSDLGIIAAAKDFPGRHGAIRLPWQAAYRALHSII</sequence>
<evidence type="ECO:0000313" key="3">
    <source>
        <dbReference type="Proteomes" id="UP000460561"/>
    </source>
</evidence>
<accession>A0A845A764</accession>
<dbReference type="EMBL" id="WTYQ01000001">
    <property type="protein sequence ID" value="MXP25199.1"/>
    <property type="molecule type" value="Genomic_DNA"/>
</dbReference>
<dbReference type="Proteomes" id="UP000460561">
    <property type="component" value="Unassembled WGS sequence"/>
</dbReference>
<dbReference type="InterPro" id="IPR002871">
    <property type="entry name" value="NIF_FeS_clus_asmbl_NifU_N"/>
</dbReference>